<reference evidence="1 2" key="1">
    <citation type="submission" date="2016-08" db="EMBL/GenBank/DDBJ databases">
        <title>Genome sequencing of Lactobacillus plantarum JSA22, isolated from fermented soybean paste.</title>
        <authorList>
            <person name="Choi H.S."/>
        </authorList>
    </citation>
    <scope>NUCLEOTIDE SEQUENCE [LARGE SCALE GENOMIC DNA]</scope>
    <source>
        <strain evidence="1 2">JSA22</strain>
    </source>
</reference>
<dbReference type="AlphaFoldDB" id="A0A1E3KRS1"/>
<name>A0A1E3KRS1_LACPN</name>
<sequence>MMLIKLQSGDYINSDYIVRIFGDEPFIEMAHRVDETGRRALPITDVDIKLITYAVKSAQVNDTKRFMN</sequence>
<gene>
    <name evidence="1" type="ORF">LPJSA22_01302</name>
</gene>
<evidence type="ECO:0000313" key="2">
    <source>
        <dbReference type="Proteomes" id="UP000094892"/>
    </source>
</evidence>
<protein>
    <submittedName>
        <fullName evidence="1">Uncharacterized protein</fullName>
    </submittedName>
</protein>
<dbReference type="PATRIC" id="fig|1590.306.peg.1301"/>
<dbReference type="EMBL" id="MCOL01000001">
    <property type="protein sequence ID" value="ODO61327.1"/>
    <property type="molecule type" value="Genomic_DNA"/>
</dbReference>
<dbReference type="Proteomes" id="UP000094892">
    <property type="component" value="Unassembled WGS sequence"/>
</dbReference>
<organism evidence="1 2">
    <name type="scientific">Lactiplantibacillus plantarum</name>
    <name type="common">Lactobacillus plantarum</name>
    <dbReference type="NCBI Taxonomy" id="1590"/>
    <lineage>
        <taxon>Bacteria</taxon>
        <taxon>Bacillati</taxon>
        <taxon>Bacillota</taxon>
        <taxon>Bacilli</taxon>
        <taxon>Lactobacillales</taxon>
        <taxon>Lactobacillaceae</taxon>
        <taxon>Lactiplantibacillus</taxon>
    </lineage>
</organism>
<evidence type="ECO:0000313" key="1">
    <source>
        <dbReference type="EMBL" id="ODO61327.1"/>
    </source>
</evidence>
<dbReference type="RefSeq" id="WP_155123382.1">
    <property type="nucleotide sequence ID" value="NZ_CP016071.1"/>
</dbReference>
<proteinExistence type="predicted"/>
<comment type="caution">
    <text evidence="1">The sequence shown here is derived from an EMBL/GenBank/DDBJ whole genome shotgun (WGS) entry which is preliminary data.</text>
</comment>
<accession>A0A1E3KRS1</accession>